<gene>
    <name evidence="3" type="ORF">IWW36_002969</name>
</gene>
<dbReference type="GO" id="GO:0005737">
    <property type="term" value="C:cytoplasm"/>
    <property type="evidence" value="ECO:0007669"/>
    <property type="project" value="TreeGrafter"/>
</dbReference>
<feature type="compositionally biased region" description="Basic and acidic residues" evidence="1">
    <location>
        <begin position="351"/>
        <end position="361"/>
    </location>
</feature>
<feature type="compositionally biased region" description="Low complexity" evidence="1">
    <location>
        <begin position="261"/>
        <end position="271"/>
    </location>
</feature>
<dbReference type="AlphaFoldDB" id="A0A9W8M0I0"/>
<dbReference type="SUPFAM" id="SSF56300">
    <property type="entry name" value="Metallo-dependent phosphatases"/>
    <property type="match status" value="1"/>
</dbReference>
<dbReference type="GO" id="GO:0006798">
    <property type="term" value="P:polyphosphate catabolic process"/>
    <property type="evidence" value="ECO:0007669"/>
    <property type="project" value="TreeGrafter"/>
</dbReference>
<evidence type="ECO:0000313" key="3">
    <source>
        <dbReference type="EMBL" id="KAJ2848953.1"/>
    </source>
</evidence>
<proteinExistence type="predicted"/>
<dbReference type="InterPro" id="IPR029052">
    <property type="entry name" value="Metallo-depent_PP-like"/>
</dbReference>
<dbReference type="EMBL" id="JANBUW010000117">
    <property type="protein sequence ID" value="KAJ2848953.1"/>
    <property type="molecule type" value="Genomic_DNA"/>
</dbReference>
<dbReference type="GO" id="GO:0000298">
    <property type="term" value="F:endopolyphosphatase activity"/>
    <property type="evidence" value="ECO:0007669"/>
    <property type="project" value="TreeGrafter"/>
</dbReference>
<dbReference type="GO" id="GO:0016791">
    <property type="term" value="F:phosphatase activity"/>
    <property type="evidence" value="ECO:0007669"/>
    <property type="project" value="TreeGrafter"/>
</dbReference>
<feature type="region of interest" description="Disordered" evidence="1">
    <location>
        <begin position="36"/>
        <end position="61"/>
    </location>
</feature>
<name>A0A9W8M0I0_9FUNG</name>
<feature type="region of interest" description="Disordered" evidence="1">
    <location>
        <begin position="257"/>
        <end position="288"/>
    </location>
</feature>
<dbReference type="Proteomes" id="UP001139887">
    <property type="component" value="Unassembled WGS sequence"/>
</dbReference>
<dbReference type="InterPro" id="IPR004843">
    <property type="entry name" value="Calcineurin-like_PHP"/>
</dbReference>
<accession>A0A9W8M0I0</accession>
<comment type="caution">
    <text evidence="3">The sequence shown here is derived from an EMBL/GenBank/DDBJ whole genome shotgun (WGS) entry which is preliminary data.</text>
</comment>
<feature type="domain" description="Calcineurin-like phosphoesterase" evidence="2">
    <location>
        <begin position="68"/>
        <end position="211"/>
    </location>
</feature>
<evidence type="ECO:0000313" key="4">
    <source>
        <dbReference type="Proteomes" id="UP001139887"/>
    </source>
</evidence>
<evidence type="ECO:0000259" key="2">
    <source>
        <dbReference type="Pfam" id="PF00149"/>
    </source>
</evidence>
<protein>
    <recommendedName>
        <fullName evidence="2">Calcineurin-like phosphoesterase domain-containing protein</fullName>
    </recommendedName>
</protein>
<dbReference type="InterPro" id="IPR050126">
    <property type="entry name" value="Ap4A_hydrolase"/>
</dbReference>
<keyword evidence="4" id="KW-1185">Reference proteome</keyword>
<dbReference type="OrthoDB" id="10267127at2759"/>
<dbReference type="Gene3D" id="3.60.21.10">
    <property type="match status" value="1"/>
</dbReference>
<dbReference type="PANTHER" id="PTHR42850:SF4">
    <property type="entry name" value="ZINC-DEPENDENT ENDOPOLYPHOSPHATASE"/>
    <property type="match status" value="1"/>
</dbReference>
<sequence>MNSSTQDNSNAAANPPNIKAAANAVDAYKPAIKLERRADEPSSDIKSFRANEPQLYEEKTTVPSPPSRLIFIGDIHGCVEYFNKLLETVEFKQGSDQVVLVGDLVAKGPDSLGVVNKARSIGAWGTRGNHDDRVVRWGDFLQGPGKGLSESDLESLQSSGDLPYDDFEIGGDHYDIASTMPACDFSYLARFPTMIVLPPPYNEWVVAHGGIVPTTPIAQQNPDDVMTMRNIGPDGPSSKKDAGEAWFDVWAEKIGPLGGNSTSVESSSSDTTSKDDEQTNRKRQISSPSLDTIQFKKVIYGHDAGRDLQIHEFTKGLDSRCVYGGKLTAFILPGEQLVSVDCGKDYTSGDSDQRRRRDMMLRRAQTLRSNARRRRKERRESSRRSAGQKHK</sequence>
<dbReference type="PANTHER" id="PTHR42850">
    <property type="entry name" value="METALLOPHOSPHOESTERASE"/>
    <property type="match status" value="1"/>
</dbReference>
<evidence type="ECO:0000256" key="1">
    <source>
        <dbReference type="SAM" id="MobiDB-lite"/>
    </source>
</evidence>
<feature type="region of interest" description="Disordered" evidence="1">
    <location>
        <begin position="346"/>
        <end position="391"/>
    </location>
</feature>
<dbReference type="Pfam" id="PF00149">
    <property type="entry name" value="Metallophos"/>
    <property type="match status" value="1"/>
</dbReference>
<organism evidence="3 4">
    <name type="scientific">Coemansia brasiliensis</name>
    <dbReference type="NCBI Taxonomy" id="2650707"/>
    <lineage>
        <taxon>Eukaryota</taxon>
        <taxon>Fungi</taxon>
        <taxon>Fungi incertae sedis</taxon>
        <taxon>Zoopagomycota</taxon>
        <taxon>Kickxellomycotina</taxon>
        <taxon>Kickxellomycetes</taxon>
        <taxon>Kickxellales</taxon>
        <taxon>Kickxellaceae</taxon>
        <taxon>Coemansia</taxon>
    </lineage>
</organism>
<reference evidence="3" key="1">
    <citation type="submission" date="2022-07" db="EMBL/GenBank/DDBJ databases">
        <title>Phylogenomic reconstructions and comparative analyses of Kickxellomycotina fungi.</title>
        <authorList>
            <person name="Reynolds N.K."/>
            <person name="Stajich J.E."/>
            <person name="Barry K."/>
            <person name="Grigoriev I.V."/>
            <person name="Crous P."/>
            <person name="Smith M.E."/>
        </authorList>
    </citation>
    <scope>NUCLEOTIDE SEQUENCE</scope>
    <source>
        <strain evidence="3">NRRL 1566</strain>
    </source>
</reference>